<gene>
    <name evidence="3" type="ORF">ACF05T_15840</name>
</gene>
<keyword evidence="4" id="KW-1185">Reference proteome</keyword>
<evidence type="ECO:0000313" key="3">
    <source>
        <dbReference type="EMBL" id="MFF8277562.1"/>
    </source>
</evidence>
<keyword evidence="2" id="KW-0812">Transmembrane</keyword>
<comment type="caution">
    <text evidence="3">The sequence shown here is derived from an EMBL/GenBank/DDBJ whole genome shotgun (WGS) entry which is preliminary data.</text>
</comment>
<dbReference type="RefSeq" id="WP_391934839.1">
    <property type="nucleotide sequence ID" value="NZ_JBIBSM010000007.1"/>
</dbReference>
<dbReference type="EMBL" id="JBIBSM010000007">
    <property type="protein sequence ID" value="MFF8277562.1"/>
    <property type="molecule type" value="Genomic_DNA"/>
</dbReference>
<name>A0ABW6YDD9_9ACTN</name>
<dbReference type="Proteomes" id="UP001603013">
    <property type="component" value="Unassembled WGS sequence"/>
</dbReference>
<organism evidence="3 4">
    <name type="scientific">Streptomyces lateritius</name>
    <dbReference type="NCBI Taxonomy" id="67313"/>
    <lineage>
        <taxon>Bacteria</taxon>
        <taxon>Bacillati</taxon>
        <taxon>Actinomycetota</taxon>
        <taxon>Actinomycetes</taxon>
        <taxon>Kitasatosporales</taxon>
        <taxon>Streptomycetaceae</taxon>
        <taxon>Streptomyces</taxon>
    </lineage>
</organism>
<sequence>MSGIRQQADEPSSRGPRRRTTHFIDEAETDLRTLGLTPRLPRPVRVGLRVGELLAMRASVLSISTGLAAYIYTLGWLQVVFQRKGDSVGIEPQTMETLKTFFQGLSAGWLDPNREFAKVVQVGMLTMLFLLIYIAVSMGPAIYLVRLFVGARVPQLRIQRLYQRQLPVRLACRALHACALAYRAPNLRRPERMKRVSSDLASLTSSLQRMHRGRAGLRLGKYRRAAVKQHAALVVAALRHAEARVDAEGTSALPALGRLLVTVASRYAAGRTAALLDETDLEGMTPARDWEPLRMALSAVLIAGAALWATWMDLPEGADVYVIGGAGILVLVLVYGRRARRALEVFATIRGA</sequence>
<keyword evidence="2" id="KW-0472">Membrane</keyword>
<reference evidence="3 4" key="1">
    <citation type="submission" date="2024-10" db="EMBL/GenBank/DDBJ databases">
        <title>The Natural Products Discovery Center: Release of the First 8490 Sequenced Strains for Exploring Actinobacteria Biosynthetic Diversity.</title>
        <authorList>
            <person name="Kalkreuter E."/>
            <person name="Kautsar S.A."/>
            <person name="Yang D."/>
            <person name="Bader C.D."/>
            <person name="Teijaro C.N."/>
            <person name="Fluegel L."/>
            <person name="Davis C.M."/>
            <person name="Simpson J.R."/>
            <person name="Lauterbach L."/>
            <person name="Steele A.D."/>
            <person name="Gui C."/>
            <person name="Meng S."/>
            <person name="Li G."/>
            <person name="Viehrig K."/>
            <person name="Ye F."/>
            <person name="Su P."/>
            <person name="Kiefer A.F."/>
            <person name="Nichols A."/>
            <person name="Cepeda A.J."/>
            <person name="Yan W."/>
            <person name="Fan B."/>
            <person name="Jiang Y."/>
            <person name="Adhikari A."/>
            <person name="Zheng C.-J."/>
            <person name="Schuster L."/>
            <person name="Cowan T.M."/>
            <person name="Smanski M.J."/>
            <person name="Chevrette M.G."/>
            <person name="De Carvalho L.P.S."/>
            <person name="Shen B."/>
        </authorList>
    </citation>
    <scope>NUCLEOTIDE SEQUENCE [LARGE SCALE GENOMIC DNA]</scope>
    <source>
        <strain evidence="3 4">NPDC015755</strain>
    </source>
</reference>
<evidence type="ECO:0000313" key="4">
    <source>
        <dbReference type="Proteomes" id="UP001603013"/>
    </source>
</evidence>
<accession>A0ABW6YDD9</accession>
<feature type="transmembrane region" description="Helical" evidence="2">
    <location>
        <begin position="318"/>
        <end position="336"/>
    </location>
</feature>
<protein>
    <recommendedName>
        <fullName evidence="5">Type II secretion system protein GspF domain-containing protein</fullName>
    </recommendedName>
</protein>
<feature type="transmembrane region" description="Helical" evidence="2">
    <location>
        <begin position="122"/>
        <end position="149"/>
    </location>
</feature>
<evidence type="ECO:0000256" key="1">
    <source>
        <dbReference type="SAM" id="MobiDB-lite"/>
    </source>
</evidence>
<keyword evidence="2" id="KW-1133">Transmembrane helix</keyword>
<evidence type="ECO:0000256" key="2">
    <source>
        <dbReference type="SAM" id="Phobius"/>
    </source>
</evidence>
<feature type="transmembrane region" description="Helical" evidence="2">
    <location>
        <begin position="293"/>
        <end position="312"/>
    </location>
</feature>
<evidence type="ECO:0008006" key="5">
    <source>
        <dbReference type="Google" id="ProtNLM"/>
    </source>
</evidence>
<feature type="transmembrane region" description="Helical" evidence="2">
    <location>
        <begin position="54"/>
        <end position="77"/>
    </location>
</feature>
<proteinExistence type="predicted"/>
<feature type="region of interest" description="Disordered" evidence="1">
    <location>
        <begin position="1"/>
        <end position="21"/>
    </location>
</feature>